<reference evidence="2" key="1">
    <citation type="submission" date="2016-11" db="UniProtKB">
        <authorList>
            <consortium name="WormBaseParasite"/>
        </authorList>
    </citation>
    <scope>IDENTIFICATION</scope>
</reference>
<accession>A0A1I7X7X3</accession>
<proteinExistence type="predicted"/>
<dbReference type="Gene3D" id="1.25.40.10">
    <property type="entry name" value="Tetratricopeptide repeat domain"/>
    <property type="match status" value="1"/>
</dbReference>
<dbReference type="AlphaFoldDB" id="A0A1I7X7X3"/>
<dbReference type="Pfam" id="PF14938">
    <property type="entry name" value="SNAP"/>
    <property type="match status" value="1"/>
</dbReference>
<sequence length="82" mass="9527">MFCFNLKEKVVFMRRFPVNERYGRIVESARTCYDKIISDVTKQYTMLLAEAGNLFKMAKLWKEAGDAFVKAAELHGSKEDLK</sequence>
<dbReference type="InterPro" id="IPR011990">
    <property type="entry name" value="TPR-like_helical_dom_sf"/>
</dbReference>
<dbReference type="SUPFAM" id="SSF48452">
    <property type="entry name" value="TPR-like"/>
    <property type="match status" value="1"/>
</dbReference>
<keyword evidence="1" id="KW-1185">Reference proteome</keyword>
<organism evidence="1 2">
    <name type="scientific">Heterorhabditis bacteriophora</name>
    <name type="common">Entomopathogenic nematode worm</name>
    <dbReference type="NCBI Taxonomy" id="37862"/>
    <lineage>
        <taxon>Eukaryota</taxon>
        <taxon>Metazoa</taxon>
        <taxon>Ecdysozoa</taxon>
        <taxon>Nematoda</taxon>
        <taxon>Chromadorea</taxon>
        <taxon>Rhabditida</taxon>
        <taxon>Rhabditina</taxon>
        <taxon>Rhabditomorpha</taxon>
        <taxon>Strongyloidea</taxon>
        <taxon>Heterorhabditidae</taxon>
        <taxon>Heterorhabditis</taxon>
    </lineage>
</organism>
<protein>
    <submittedName>
        <fullName evidence="2">IMD domain-containing protein</fullName>
    </submittedName>
</protein>
<name>A0A1I7X7X3_HETBA</name>
<evidence type="ECO:0000313" key="2">
    <source>
        <dbReference type="WBParaSite" id="Hba_13529"/>
    </source>
</evidence>
<dbReference type="Proteomes" id="UP000095283">
    <property type="component" value="Unplaced"/>
</dbReference>
<dbReference type="WBParaSite" id="Hba_13529">
    <property type="protein sequence ID" value="Hba_13529"/>
    <property type="gene ID" value="Hba_13529"/>
</dbReference>
<evidence type="ECO:0000313" key="1">
    <source>
        <dbReference type="Proteomes" id="UP000095283"/>
    </source>
</evidence>